<name>A0A380T9I6_9ZZZZ</name>
<feature type="compositionally biased region" description="Basic and acidic residues" evidence="3">
    <location>
        <begin position="597"/>
        <end position="621"/>
    </location>
</feature>
<organism evidence="5">
    <name type="scientific">metagenome</name>
    <dbReference type="NCBI Taxonomy" id="256318"/>
    <lineage>
        <taxon>unclassified sequences</taxon>
        <taxon>metagenomes</taxon>
    </lineage>
</organism>
<dbReference type="InterPro" id="IPR043128">
    <property type="entry name" value="Rev_trsase/Diguanyl_cyclase"/>
</dbReference>
<feature type="compositionally biased region" description="Polar residues" evidence="3">
    <location>
        <begin position="624"/>
        <end position="634"/>
    </location>
</feature>
<proteinExistence type="predicted"/>
<dbReference type="InterPro" id="IPR029787">
    <property type="entry name" value="Nucleotide_cyclase"/>
</dbReference>
<protein>
    <submittedName>
        <fullName evidence="5">CRISPR-associated protein, Cmr2 family</fullName>
    </submittedName>
</protein>
<keyword evidence="1" id="KW-0547">Nucleotide-binding</keyword>
<dbReference type="InterPro" id="IPR038242">
    <property type="entry name" value="Cmr2_N"/>
</dbReference>
<dbReference type="GO" id="GO:0000166">
    <property type="term" value="F:nucleotide binding"/>
    <property type="evidence" value="ECO:0007669"/>
    <property type="project" value="UniProtKB-KW"/>
</dbReference>
<evidence type="ECO:0000256" key="3">
    <source>
        <dbReference type="SAM" id="MobiDB-lite"/>
    </source>
</evidence>
<dbReference type="InterPro" id="IPR024615">
    <property type="entry name" value="CRISPR-assoc_Cmr2_N"/>
</dbReference>
<dbReference type="Pfam" id="PF22335">
    <property type="entry name" value="Cas10-Cmr2_palm2"/>
    <property type="match status" value="1"/>
</dbReference>
<accession>A0A380T9I6</accession>
<evidence type="ECO:0000256" key="2">
    <source>
        <dbReference type="ARBA" id="ARBA00023118"/>
    </source>
</evidence>
<dbReference type="GO" id="GO:0051607">
    <property type="term" value="P:defense response to virus"/>
    <property type="evidence" value="ECO:0007669"/>
    <property type="project" value="UniProtKB-KW"/>
</dbReference>
<dbReference type="PROSITE" id="PS50887">
    <property type="entry name" value="GGDEF"/>
    <property type="match status" value="1"/>
</dbReference>
<dbReference type="EMBL" id="UIDG01000057">
    <property type="protein sequence ID" value="SUS04819.1"/>
    <property type="molecule type" value="Genomic_DNA"/>
</dbReference>
<dbReference type="InterPro" id="IPR013407">
    <property type="entry name" value="CRISPR-assoc_prot_Cmr2"/>
</dbReference>
<sequence>MNDNKHILHFSLGPVQGFIGTARRTRDLWAGSFLLSWLSAVALVEVRKKGGKIRFPRADADPMVARLEKRSNEEPRIGTVPNRFKAEVPQNFDPSMCKAAIDGAWKQLAAAVRADFISKVASGGNNTQSIWDRQVENFWEISWVKGEQGGNDGAWLDNRKSWRSHQPHDENTGGDHCTLMGDWQEISGYVRAREGARRKPDGSKDENRQDKFWNAFRELDDWKGNKLLLDIVEGERLCAIALIKRLFPRLTKESREEVFGWDPCRDGGGNWPSTGHIAAAHWINKAMKLDNGACERYAQYIDNNFSDLHFAEQYSGIPCVTSIPRANRDEKHWFGALDANFFDENDLKNRRAMPLLNYKGVLFDKPEDEGCLRNKVITLLKAITDDVGVPAGYFALLRMDGDNVGTLLEALGDQKVSEALQRFTVRVQDLVRKNNGVLIYAGGDDVLALFPIEDALKAALELRRAYVNAWPGDDPQTISAGLVFADHHEPFRHVVEESRRLLEDVAKDKNGRDSIACSVLKPSRKAVEWVATWTLSDCSFLTEKIGEIAAQMRDDRPFSTRFIYNLRTRFLDPIGDRFEELNLKPNELEAILAAERSGSRELPKEDGDKEERKQRERELIRTIRQISRPHTNEATGPRGDTTGEPLQTDALMLARFLAQKGLKVEGDKK</sequence>
<evidence type="ECO:0000256" key="1">
    <source>
        <dbReference type="ARBA" id="ARBA00022741"/>
    </source>
</evidence>
<gene>
    <name evidence="5" type="ORF">DF3PB_150012</name>
</gene>
<dbReference type="Pfam" id="PF12469">
    <property type="entry name" value="Cmr2_N"/>
    <property type="match status" value="1"/>
</dbReference>
<dbReference type="InterPro" id="IPR000160">
    <property type="entry name" value="GGDEF_dom"/>
</dbReference>
<dbReference type="NCBIfam" id="TIGR02577">
    <property type="entry name" value="cas_TM1794_Cmr2"/>
    <property type="match status" value="1"/>
</dbReference>
<dbReference type="SUPFAM" id="SSF55073">
    <property type="entry name" value="Nucleotide cyclase"/>
    <property type="match status" value="1"/>
</dbReference>
<dbReference type="Gene3D" id="3.30.70.2220">
    <property type="entry name" value="CRISPR-Cas system, Cmr2 subunit, D1 domain, cysteine cluster"/>
    <property type="match status" value="1"/>
</dbReference>
<evidence type="ECO:0000313" key="5">
    <source>
        <dbReference type="EMBL" id="SUS04819.1"/>
    </source>
</evidence>
<evidence type="ECO:0000259" key="4">
    <source>
        <dbReference type="PROSITE" id="PS50887"/>
    </source>
</evidence>
<keyword evidence="2" id="KW-0051">Antiviral defense</keyword>
<dbReference type="Gene3D" id="3.30.70.270">
    <property type="match status" value="1"/>
</dbReference>
<reference evidence="5" key="1">
    <citation type="submission" date="2018-07" db="EMBL/GenBank/DDBJ databases">
        <authorList>
            <person name="Quirk P.G."/>
            <person name="Krulwich T.A."/>
        </authorList>
    </citation>
    <scope>NUCLEOTIDE SEQUENCE</scope>
</reference>
<dbReference type="InterPro" id="IPR054767">
    <property type="entry name" value="Cas10-Cmr2_palm2"/>
</dbReference>
<feature type="region of interest" description="Disordered" evidence="3">
    <location>
        <begin position="594"/>
        <end position="647"/>
    </location>
</feature>
<dbReference type="AlphaFoldDB" id="A0A380T9I6"/>
<feature type="domain" description="GGDEF" evidence="4">
    <location>
        <begin position="392"/>
        <end position="520"/>
    </location>
</feature>